<evidence type="ECO:0000313" key="1">
    <source>
        <dbReference type="EMBL" id="GIY05202.1"/>
    </source>
</evidence>
<gene>
    <name evidence="1" type="ORF">CDAR_586351</name>
</gene>
<dbReference type="Proteomes" id="UP001054837">
    <property type="component" value="Unassembled WGS sequence"/>
</dbReference>
<dbReference type="AlphaFoldDB" id="A0AAV4QA50"/>
<organism evidence="1 2">
    <name type="scientific">Caerostris darwini</name>
    <dbReference type="NCBI Taxonomy" id="1538125"/>
    <lineage>
        <taxon>Eukaryota</taxon>
        <taxon>Metazoa</taxon>
        <taxon>Ecdysozoa</taxon>
        <taxon>Arthropoda</taxon>
        <taxon>Chelicerata</taxon>
        <taxon>Arachnida</taxon>
        <taxon>Araneae</taxon>
        <taxon>Araneomorphae</taxon>
        <taxon>Entelegynae</taxon>
        <taxon>Araneoidea</taxon>
        <taxon>Araneidae</taxon>
        <taxon>Caerostris</taxon>
    </lineage>
</organism>
<accession>A0AAV4QA50</accession>
<sequence>MPFVNTYRIVFLTLNLAARTLNHDLEWTIFVLFYFLVGRRPRDRFSERKENKVDLSRFQEGKFENPEFSTSTMDRFQKRKPNLQEDLINSINARK</sequence>
<proteinExistence type="predicted"/>
<reference evidence="1 2" key="1">
    <citation type="submission" date="2021-06" db="EMBL/GenBank/DDBJ databases">
        <title>Caerostris darwini draft genome.</title>
        <authorList>
            <person name="Kono N."/>
            <person name="Arakawa K."/>
        </authorList>
    </citation>
    <scope>NUCLEOTIDE SEQUENCE [LARGE SCALE GENOMIC DNA]</scope>
</reference>
<keyword evidence="2" id="KW-1185">Reference proteome</keyword>
<name>A0AAV4QA50_9ARAC</name>
<dbReference type="EMBL" id="BPLQ01004066">
    <property type="protein sequence ID" value="GIY05202.1"/>
    <property type="molecule type" value="Genomic_DNA"/>
</dbReference>
<protein>
    <submittedName>
        <fullName evidence="1">Uncharacterized protein</fullName>
    </submittedName>
</protein>
<evidence type="ECO:0000313" key="2">
    <source>
        <dbReference type="Proteomes" id="UP001054837"/>
    </source>
</evidence>
<comment type="caution">
    <text evidence="1">The sequence shown here is derived from an EMBL/GenBank/DDBJ whole genome shotgun (WGS) entry which is preliminary data.</text>
</comment>